<dbReference type="InterPro" id="IPR021416">
    <property type="entry name" value="DUF3048_N"/>
</dbReference>
<comment type="caution">
    <text evidence="5">The sequence shown here is derived from an EMBL/GenBank/DDBJ whole genome shotgun (WGS) entry which is preliminary data.</text>
</comment>
<feature type="domain" description="DUF3048" evidence="4">
    <location>
        <begin position="282"/>
        <end position="395"/>
    </location>
</feature>
<gene>
    <name evidence="5" type="ORF">COT26_00110</name>
</gene>
<dbReference type="Proteomes" id="UP000236845">
    <property type="component" value="Unassembled WGS sequence"/>
</dbReference>
<protein>
    <recommendedName>
        <fullName evidence="7">DUF3048 domain-containing protein</fullName>
    </recommendedName>
</protein>
<keyword evidence="2" id="KW-0472">Membrane</keyword>
<evidence type="ECO:0000313" key="5">
    <source>
        <dbReference type="EMBL" id="PIS41055.1"/>
    </source>
</evidence>
<name>A0A2H0YRC0_9BACT</name>
<sequence length="407" mass="44401">MPPKSTPEKNSSKKPSANEAESEKIEKPVLVESEAENKGKKADVKKKSTDKTEVKNNWTRWLYLALGGVAIALIITGIGYYVLSPKTDDANTNVSLDNSQPVKVNPDLPDLVGGDRFDMGHYYPVAVMIDNASPARPQSGLQSASVVYEALVEGGITRFMAIFDHGEISQIGPVRSARPYFLDWLAEYDAAYAHAGGSPEALGEIVKNRIHDINGIGNSAKAFYRDKTRPAPHNLYTSSNAMYVTTVANKLKISDVDIISWQFALPTDVLPATATAANKVKINFSGSAKSSEVSYAYDSASQTYLRSQAGVSQEDRLTKAQIKVKNLIIQTISNNIMVGEKGRLTMKVTDTGKAKIFQNGKVFEATWTKTDASSRTIFSLADGTEVKFQPGNTWIEVLPEGRKVVIE</sequence>
<dbReference type="EMBL" id="PEXW01000002">
    <property type="protein sequence ID" value="PIS41055.1"/>
    <property type="molecule type" value="Genomic_DNA"/>
</dbReference>
<feature type="domain" description="DUF3048" evidence="3">
    <location>
        <begin position="123"/>
        <end position="244"/>
    </location>
</feature>
<feature type="compositionally biased region" description="Basic and acidic residues" evidence="1">
    <location>
        <begin position="1"/>
        <end position="11"/>
    </location>
</feature>
<accession>A0A2H0YRC0</accession>
<proteinExistence type="predicted"/>
<feature type="compositionally biased region" description="Basic and acidic residues" evidence="1">
    <location>
        <begin position="21"/>
        <end position="50"/>
    </location>
</feature>
<evidence type="ECO:0000313" key="6">
    <source>
        <dbReference type="Proteomes" id="UP000236845"/>
    </source>
</evidence>
<dbReference type="Pfam" id="PF11258">
    <property type="entry name" value="DUF3048"/>
    <property type="match status" value="1"/>
</dbReference>
<dbReference type="Gene3D" id="3.50.90.10">
    <property type="entry name" value="YerB-like"/>
    <property type="match status" value="1"/>
</dbReference>
<reference evidence="6" key="1">
    <citation type="submission" date="2017-09" db="EMBL/GenBank/DDBJ databases">
        <title>Depth-based differentiation of microbial function through sediment-hosted aquifers and enrichment of novel symbionts in the deep terrestrial subsurface.</title>
        <authorList>
            <person name="Probst A.J."/>
            <person name="Ladd B."/>
            <person name="Jarett J.K."/>
            <person name="Geller-Mcgrath D.E."/>
            <person name="Sieber C.M.K."/>
            <person name="Emerson J.B."/>
            <person name="Anantharaman K."/>
            <person name="Thomas B.C."/>
            <person name="Malmstrom R."/>
            <person name="Stieglmeier M."/>
            <person name="Klingl A."/>
            <person name="Woyke T."/>
            <person name="Ryan C.M."/>
            <person name="Banfield J.F."/>
        </authorList>
    </citation>
    <scope>NUCLEOTIDE SEQUENCE [LARGE SCALE GENOMIC DNA]</scope>
</reference>
<dbReference type="AlphaFoldDB" id="A0A2H0YRC0"/>
<keyword evidence="2" id="KW-1133">Transmembrane helix</keyword>
<dbReference type="InterPro" id="IPR023158">
    <property type="entry name" value="YerB-like_sf"/>
</dbReference>
<evidence type="ECO:0008006" key="7">
    <source>
        <dbReference type="Google" id="ProtNLM"/>
    </source>
</evidence>
<dbReference type="InterPro" id="IPR035328">
    <property type="entry name" value="DUF3048_C"/>
</dbReference>
<evidence type="ECO:0000259" key="4">
    <source>
        <dbReference type="Pfam" id="PF17479"/>
    </source>
</evidence>
<feature type="transmembrane region" description="Helical" evidence="2">
    <location>
        <begin position="61"/>
        <end position="83"/>
    </location>
</feature>
<evidence type="ECO:0000256" key="2">
    <source>
        <dbReference type="SAM" id="Phobius"/>
    </source>
</evidence>
<feature type="region of interest" description="Disordered" evidence="1">
    <location>
        <begin position="1"/>
        <end position="50"/>
    </location>
</feature>
<organism evidence="5 6">
    <name type="scientific">Candidatus Kerfeldbacteria bacterium CG08_land_8_20_14_0_20_43_14</name>
    <dbReference type="NCBI Taxonomy" id="2014246"/>
    <lineage>
        <taxon>Bacteria</taxon>
        <taxon>Candidatus Kerfeldiibacteriota</taxon>
    </lineage>
</organism>
<dbReference type="SUPFAM" id="SSF159774">
    <property type="entry name" value="YerB-like"/>
    <property type="match status" value="1"/>
</dbReference>
<evidence type="ECO:0000259" key="3">
    <source>
        <dbReference type="Pfam" id="PF11258"/>
    </source>
</evidence>
<dbReference type="Pfam" id="PF17479">
    <property type="entry name" value="DUF3048_C"/>
    <property type="match status" value="1"/>
</dbReference>
<keyword evidence="2" id="KW-0812">Transmembrane</keyword>
<evidence type="ECO:0000256" key="1">
    <source>
        <dbReference type="SAM" id="MobiDB-lite"/>
    </source>
</evidence>